<dbReference type="PANTHER" id="PTHR35330:SF1">
    <property type="entry name" value="SIROHEME BIOSYNTHESIS PROTEIN MET8"/>
    <property type="match status" value="1"/>
</dbReference>
<keyword evidence="9" id="KW-1185">Reference proteome</keyword>
<gene>
    <name evidence="8" type="ORF">QNI22_08720</name>
</gene>
<comment type="caution">
    <text evidence="8">The sequence shown here is derived from an EMBL/GenBank/DDBJ whole genome shotgun (WGS) entry which is preliminary data.</text>
</comment>
<dbReference type="Pfam" id="PF13241">
    <property type="entry name" value="NAD_binding_7"/>
    <property type="match status" value="1"/>
</dbReference>
<dbReference type="SUPFAM" id="SSF51735">
    <property type="entry name" value="NAD(P)-binding Rossmann-fold domains"/>
    <property type="match status" value="1"/>
</dbReference>
<dbReference type="InterPro" id="IPR028281">
    <property type="entry name" value="Sirohaem_synthase_central"/>
</dbReference>
<dbReference type="InterPro" id="IPR006367">
    <property type="entry name" value="Sirohaem_synthase_N"/>
</dbReference>
<keyword evidence="5" id="KW-0627">Porphyrin biosynthesis</keyword>
<dbReference type="EMBL" id="JASJOU010000002">
    <property type="protein sequence ID" value="MDJ1500727.1"/>
    <property type="molecule type" value="Genomic_DNA"/>
</dbReference>
<dbReference type="AlphaFoldDB" id="A0AAE3R345"/>
<keyword evidence="4" id="KW-0520">NAD</keyword>
<dbReference type="RefSeq" id="WP_314510256.1">
    <property type="nucleotide sequence ID" value="NZ_JASJOU010000002.1"/>
</dbReference>
<dbReference type="InterPro" id="IPR036291">
    <property type="entry name" value="NAD(P)-bd_dom_sf"/>
</dbReference>
<sequence length="195" mass="21693">MNTQEGNLLFPVFLKLEEMQLLIVGGGNVGLEKLSAVVKNSPATPVTMVATWFAEETRELASAYANVIILEKSFEPEDLDGKDLVIAATGIREMSEQIRTEAHKRKILVNIADTPDLCDFYLGSIVTKGDLKIAISTNGKSPTLAKRIREYLEEALPDTTQQLLDNLQKIRMQINGDFQAKLQALNELTEKVFKK</sequence>
<evidence type="ECO:0000256" key="1">
    <source>
        <dbReference type="ARBA" id="ARBA00005010"/>
    </source>
</evidence>
<comment type="pathway">
    <text evidence="1">Porphyrin-containing compound metabolism; siroheme biosynthesis; sirohydrochlorin from precorrin-2: step 1/1.</text>
</comment>
<name>A0AAE3R345_9BACT</name>
<accession>A0AAE3R345</accession>
<evidence type="ECO:0000256" key="4">
    <source>
        <dbReference type="ARBA" id="ARBA00023027"/>
    </source>
</evidence>
<evidence type="ECO:0000256" key="6">
    <source>
        <dbReference type="ARBA" id="ARBA00047561"/>
    </source>
</evidence>
<dbReference type="EC" id="1.3.1.76" evidence="2"/>
<dbReference type="GO" id="GO:0019354">
    <property type="term" value="P:siroheme biosynthetic process"/>
    <property type="evidence" value="ECO:0007669"/>
    <property type="project" value="InterPro"/>
</dbReference>
<keyword evidence="3" id="KW-0560">Oxidoreductase</keyword>
<evidence type="ECO:0000259" key="7">
    <source>
        <dbReference type="Pfam" id="PF14824"/>
    </source>
</evidence>
<evidence type="ECO:0000313" key="9">
    <source>
        <dbReference type="Proteomes" id="UP001232063"/>
    </source>
</evidence>
<dbReference type="InterPro" id="IPR028161">
    <property type="entry name" value="Met8-like"/>
</dbReference>
<reference evidence="8" key="1">
    <citation type="submission" date="2023-05" db="EMBL/GenBank/DDBJ databases">
        <authorList>
            <person name="Zhang X."/>
        </authorList>
    </citation>
    <scope>NUCLEOTIDE SEQUENCE</scope>
    <source>
        <strain evidence="8">BD1B2-1</strain>
    </source>
</reference>
<dbReference type="Gene3D" id="3.40.50.720">
    <property type="entry name" value="NAD(P)-binding Rossmann-like Domain"/>
    <property type="match status" value="1"/>
</dbReference>
<dbReference type="SUPFAM" id="SSF75615">
    <property type="entry name" value="Siroheme synthase middle domains-like"/>
    <property type="match status" value="1"/>
</dbReference>
<feature type="domain" description="Siroheme synthase central" evidence="7">
    <location>
        <begin position="129"/>
        <end position="154"/>
    </location>
</feature>
<organism evidence="8 9">
    <name type="scientific">Xanthocytophaga agilis</name>
    <dbReference type="NCBI Taxonomy" id="3048010"/>
    <lineage>
        <taxon>Bacteria</taxon>
        <taxon>Pseudomonadati</taxon>
        <taxon>Bacteroidota</taxon>
        <taxon>Cytophagia</taxon>
        <taxon>Cytophagales</taxon>
        <taxon>Rhodocytophagaceae</taxon>
        <taxon>Xanthocytophaga</taxon>
    </lineage>
</organism>
<evidence type="ECO:0000313" key="8">
    <source>
        <dbReference type="EMBL" id="MDJ1500727.1"/>
    </source>
</evidence>
<dbReference type="Proteomes" id="UP001232063">
    <property type="component" value="Unassembled WGS sequence"/>
</dbReference>
<dbReference type="GO" id="GO:0043115">
    <property type="term" value="F:precorrin-2 dehydrogenase activity"/>
    <property type="evidence" value="ECO:0007669"/>
    <property type="project" value="UniProtKB-EC"/>
</dbReference>
<dbReference type="NCBIfam" id="TIGR01470">
    <property type="entry name" value="cysG_Nterm"/>
    <property type="match status" value="1"/>
</dbReference>
<dbReference type="PANTHER" id="PTHR35330">
    <property type="entry name" value="SIROHEME BIOSYNTHESIS PROTEIN MET8"/>
    <property type="match status" value="1"/>
</dbReference>
<comment type="catalytic activity">
    <reaction evidence="6">
        <text>precorrin-2 + NAD(+) = sirohydrochlorin + NADH + 2 H(+)</text>
        <dbReference type="Rhea" id="RHEA:15613"/>
        <dbReference type="ChEBI" id="CHEBI:15378"/>
        <dbReference type="ChEBI" id="CHEBI:57540"/>
        <dbReference type="ChEBI" id="CHEBI:57945"/>
        <dbReference type="ChEBI" id="CHEBI:58351"/>
        <dbReference type="ChEBI" id="CHEBI:58827"/>
        <dbReference type="EC" id="1.3.1.76"/>
    </reaction>
</comment>
<proteinExistence type="predicted"/>
<evidence type="ECO:0000256" key="2">
    <source>
        <dbReference type="ARBA" id="ARBA00012400"/>
    </source>
</evidence>
<evidence type="ECO:0000256" key="5">
    <source>
        <dbReference type="ARBA" id="ARBA00023244"/>
    </source>
</evidence>
<protein>
    <recommendedName>
        <fullName evidence="2">precorrin-2 dehydrogenase</fullName>
        <ecNumber evidence="2">1.3.1.76</ecNumber>
    </recommendedName>
</protein>
<dbReference type="Pfam" id="PF14824">
    <property type="entry name" value="Sirohm_synth_M"/>
    <property type="match status" value="1"/>
</dbReference>
<dbReference type="GO" id="GO:0004325">
    <property type="term" value="F:ferrochelatase activity"/>
    <property type="evidence" value="ECO:0007669"/>
    <property type="project" value="InterPro"/>
</dbReference>
<evidence type="ECO:0000256" key="3">
    <source>
        <dbReference type="ARBA" id="ARBA00023002"/>
    </source>
</evidence>
<dbReference type="Gene3D" id="3.30.160.110">
    <property type="entry name" value="Siroheme synthase, domain 2"/>
    <property type="match status" value="1"/>
</dbReference>